<comment type="caution">
    <text evidence="5">The sequence shown here is derived from an EMBL/GenBank/DDBJ whole genome shotgun (WGS) entry which is preliminary data.</text>
</comment>
<dbReference type="SUPFAM" id="SSF109998">
    <property type="entry name" value="Triger factor/SurA peptide-binding domain-like"/>
    <property type="match status" value="1"/>
</dbReference>
<dbReference type="PROSITE" id="PS50198">
    <property type="entry name" value="PPIC_PPIASE_2"/>
    <property type="match status" value="2"/>
</dbReference>
<dbReference type="InterPro" id="IPR050280">
    <property type="entry name" value="OMP_Chaperone_SurA"/>
</dbReference>
<proteinExistence type="predicted"/>
<dbReference type="Gene3D" id="1.10.4030.10">
    <property type="entry name" value="Porin chaperone SurA, peptide-binding domain"/>
    <property type="match status" value="1"/>
</dbReference>
<organism evidence="5 6">
    <name type="scientific">Sphingobacterium tenebrionis</name>
    <dbReference type="NCBI Taxonomy" id="3111775"/>
    <lineage>
        <taxon>Bacteria</taxon>
        <taxon>Pseudomonadati</taxon>
        <taxon>Bacteroidota</taxon>
        <taxon>Sphingobacteriia</taxon>
        <taxon>Sphingobacteriales</taxon>
        <taxon>Sphingobacteriaceae</taxon>
        <taxon>Sphingobacterium</taxon>
    </lineage>
</organism>
<evidence type="ECO:0000259" key="4">
    <source>
        <dbReference type="PROSITE" id="PS50198"/>
    </source>
</evidence>
<feature type="domain" description="PpiC" evidence="4">
    <location>
        <begin position="171"/>
        <end position="271"/>
    </location>
</feature>
<gene>
    <name evidence="5" type="ORF">VJ786_05675</name>
</gene>
<feature type="chain" id="PRO_5047181538" evidence="3">
    <location>
        <begin position="22"/>
        <end position="460"/>
    </location>
</feature>
<dbReference type="InterPro" id="IPR046357">
    <property type="entry name" value="PPIase_dom_sf"/>
</dbReference>
<reference evidence="5 6" key="1">
    <citation type="submission" date="2024-01" db="EMBL/GenBank/DDBJ databases">
        <title>Sphingobacterium tenebrionis sp. nov., a novel endophyte isolated from tenebrio molitor intestines.</title>
        <authorList>
            <person name="Zhang C."/>
        </authorList>
    </citation>
    <scope>NUCLEOTIDE SEQUENCE [LARGE SCALE GENOMIC DNA]</scope>
    <source>
        <strain evidence="5 6">PU5-4</strain>
    </source>
</reference>
<keyword evidence="6" id="KW-1185">Reference proteome</keyword>
<evidence type="ECO:0000256" key="3">
    <source>
        <dbReference type="SAM" id="SignalP"/>
    </source>
</evidence>
<dbReference type="PROSITE" id="PS01096">
    <property type="entry name" value="PPIC_PPIASE_1"/>
    <property type="match status" value="1"/>
</dbReference>
<protein>
    <submittedName>
        <fullName evidence="5">Peptidylprolyl isomerase</fullName>
        <ecNumber evidence="5">5.2.1.8</ecNumber>
    </submittedName>
</protein>
<sequence length="460" mass="52322">MKNLSKIIILILTVCSIQVSAQEKLIDRVVATVGSGVILQSEVEAQYAQYLLNRGEPAADIKCRFLQQLIITKLLAQQAAIDSVEVTESEVDDDLNSRMRGMIAQGGGQERVEAFLKRSLLQYKEEMRPVVAEQLKAQKFQRSLIQKITITPLEVKKYFESLAENEVPNISTQVEIGEITIEPELTKDEKNVFKERAEKYRQQVLDGTDFGTVARFYSEDKESAKRGGELGFAPRTNYVKEFSAMAFKLKEGEISPVFETEYGFHFLQVLQRRGEDVNVRHVLILTQPTQASLDRAKTKLDSVLNLVKTGKMSFSAAASRYSDNKETKFTGGMVIDPRSENRSTIIAVENLEKEVFVAIDPIQPGEYTESYQYQDPRTGKIGYKFNYLKTRIPPHRASLEQDFATIQFYAQEDKTRRKMSEWFEKKTKTTFVQINEDFGSCDELKIFSKSNLEDVAVNGN</sequence>
<keyword evidence="2" id="KW-0697">Rotamase</keyword>
<evidence type="ECO:0000256" key="1">
    <source>
        <dbReference type="ARBA" id="ARBA00022729"/>
    </source>
</evidence>
<dbReference type="PANTHER" id="PTHR47637">
    <property type="entry name" value="CHAPERONE SURA"/>
    <property type="match status" value="1"/>
</dbReference>
<dbReference type="InterPro" id="IPR000297">
    <property type="entry name" value="PPIase_PpiC"/>
</dbReference>
<accession>A0ABU8I3W0</accession>
<dbReference type="EMBL" id="JAYLLN010000009">
    <property type="protein sequence ID" value="MEI5984389.1"/>
    <property type="molecule type" value="Genomic_DNA"/>
</dbReference>
<dbReference type="Pfam" id="PF00639">
    <property type="entry name" value="Rotamase"/>
    <property type="match status" value="2"/>
</dbReference>
<evidence type="ECO:0000313" key="6">
    <source>
        <dbReference type="Proteomes" id="UP001363035"/>
    </source>
</evidence>
<dbReference type="InterPro" id="IPR027304">
    <property type="entry name" value="Trigger_fact/SurA_dom_sf"/>
</dbReference>
<dbReference type="Proteomes" id="UP001363035">
    <property type="component" value="Unassembled WGS sequence"/>
</dbReference>
<evidence type="ECO:0000256" key="2">
    <source>
        <dbReference type="PROSITE-ProRule" id="PRU00278"/>
    </source>
</evidence>
<keyword evidence="1 3" id="KW-0732">Signal</keyword>
<dbReference type="Gene3D" id="3.10.50.40">
    <property type="match status" value="2"/>
</dbReference>
<keyword evidence="2 5" id="KW-0413">Isomerase</keyword>
<dbReference type="EC" id="5.2.1.8" evidence="5"/>
<feature type="signal peptide" evidence="3">
    <location>
        <begin position="1"/>
        <end position="21"/>
    </location>
</feature>
<name>A0ABU8I3W0_9SPHI</name>
<feature type="domain" description="PpiC" evidence="4">
    <location>
        <begin position="274"/>
        <end position="390"/>
    </location>
</feature>
<evidence type="ECO:0000313" key="5">
    <source>
        <dbReference type="EMBL" id="MEI5984389.1"/>
    </source>
</evidence>
<dbReference type="GO" id="GO:0003755">
    <property type="term" value="F:peptidyl-prolyl cis-trans isomerase activity"/>
    <property type="evidence" value="ECO:0007669"/>
    <property type="project" value="UniProtKB-EC"/>
</dbReference>
<dbReference type="RefSeq" id="WP_336557414.1">
    <property type="nucleotide sequence ID" value="NZ_JAYLLN010000009.1"/>
</dbReference>
<dbReference type="PANTHER" id="PTHR47637:SF1">
    <property type="entry name" value="CHAPERONE SURA"/>
    <property type="match status" value="1"/>
</dbReference>
<dbReference type="InterPro" id="IPR023058">
    <property type="entry name" value="PPIase_PpiC_CS"/>
</dbReference>
<dbReference type="SUPFAM" id="SSF54534">
    <property type="entry name" value="FKBP-like"/>
    <property type="match status" value="2"/>
</dbReference>